<protein>
    <recommendedName>
        <fullName evidence="2">DUF8052 domain-containing protein</fullName>
    </recommendedName>
</protein>
<evidence type="ECO:0000259" key="2">
    <source>
        <dbReference type="Pfam" id="PF26226"/>
    </source>
</evidence>
<dbReference type="Pfam" id="PF26226">
    <property type="entry name" value="DUF8052"/>
    <property type="match status" value="1"/>
</dbReference>
<accession>A0ABD5U3E2</accession>
<keyword evidence="4" id="KW-1185">Reference proteome</keyword>
<evidence type="ECO:0000313" key="3">
    <source>
        <dbReference type="EMBL" id="MFC6827184.1"/>
    </source>
</evidence>
<evidence type="ECO:0000256" key="1">
    <source>
        <dbReference type="SAM" id="MobiDB-lite"/>
    </source>
</evidence>
<organism evidence="3 4">
    <name type="scientific">Halopelagius fulvigenes</name>
    <dbReference type="NCBI Taxonomy" id="1198324"/>
    <lineage>
        <taxon>Archaea</taxon>
        <taxon>Methanobacteriati</taxon>
        <taxon>Methanobacteriota</taxon>
        <taxon>Stenosarchaea group</taxon>
        <taxon>Halobacteria</taxon>
        <taxon>Halobacteriales</taxon>
        <taxon>Haloferacaceae</taxon>
    </lineage>
</organism>
<dbReference type="EMBL" id="JBHSXH010000015">
    <property type="protein sequence ID" value="MFC6827184.1"/>
    <property type="molecule type" value="Genomic_DNA"/>
</dbReference>
<dbReference type="Proteomes" id="UP001596408">
    <property type="component" value="Unassembled WGS sequence"/>
</dbReference>
<evidence type="ECO:0000313" key="4">
    <source>
        <dbReference type="Proteomes" id="UP001596408"/>
    </source>
</evidence>
<proteinExistence type="predicted"/>
<sequence>MSDAEGANGGEEGGEDDFDEQRSSGGQTQSGDFDPEAVAAEAGVELPDVPEWDDEYLNRVSDRLMFNYDLERDRRVRGERFEMVGTMRVENRKQFLHPALNYANHESREYIFARRTPRVTVAELERLVELGHELADDAEWLVPDEEHYGTDFTFVAVVSETSDDVREFVESFSDRTLLKFGYYGHYEVNLVVAVPETHEVVASQNADVAQAFALWDDVQPSDDRGLLGRIVDRLRG</sequence>
<dbReference type="RefSeq" id="WP_379699720.1">
    <property type="nucleotide sequence ID" value="NZ_JBHSXH010000015.1"/>
</dbReference>
<dbReference type="AlphaFoldDB" id="A0ABD5U3E2"/>
<reference evidence="3 4" key="1">
    <citation type="journal article" date="2019" name="Int. J. Syst. Evol. Microbiol.">
        <title>The Global Catalogue of Microorganisms (GCM) 10K type strain sequencing project: providing services to taxonomists for standard genome sequencing and annotation.</title>
        <authorList>
            <consortium name="The Broad Institute Genomics Platform"/>
            <consortium name="The Broad Institute Genome Sequencing Center for Infectious Disease"/>
            <person name="Wu L."/>
            <person name="Ma J."/>
        </authorList>
    </citation>
    <scope>NUCLEOTIDE SEQUENCE [LARGE SCALE GENOMIC DNA]</scope>
    <source>
        <strain evidence="3 4">YIM 94188</strain>
    </source>
</reference>
<dbReference type="InterPro" id="IPR058365">
    <property type="entry name" value="DUF8052"/>
</dbReference>
<gene>
    <name evidence="3" type="ORF">ACFQEV_19590</name>
</gene>
<comment type="caution">
    <text evidence="3">The sequence shown here is derived from an EMBL/GenBank/DDBJ whole genome shotgun (WGS) entry which is preliminary data.</text>
</comment>
<name>A0ABD5U3E2_9EURY</name>
<feature type="domain" description="DUF8052" evidence="2">
    <location>
        <begin position="54"/>
        <end position="213"/>
    </location>
</feature>
<feature type="region of interest" description="Disordered" evidence="1">
    <location>
        <begin position="1"/>
        <end position="45"/>
    </location>
</feature>